<comment type="caution">
    <text evidence="1">The sequence shown here is derived from an EMBL/GenBank/DDBJ whole genome shotgun (WGS) entry which is preliminary data.</text>
</comment>
<evidence type="ECO:0008006" key="3">
    <source>
        <dbReference type="Google" id="ProtNLM"/>
    </source>
</evidence>
<reference evidence="1 2" key="1">
    <citation type="journal article" date="2019" name="Genome Biol. Evol.">
        <title>Toxin and genome evolution in a Drosophila defensive symbiosis.</title>
        <authorList>
            <person name="Ballinger M.J."/>
            <person name="Gawryluk R.M."/>
            <person name="Perlman S.J."/>
        </authorList>
    </citation>
    <scope>NUCLEOTIDE SEQUENCE [LARGE SCALE GENOMIC DNA]</scope>
    <source>
        <strain evidence="2">sNeo</strain>
    </source>
</reference>
<name>A0A3S0TY72_9MOLU</name>
<proteinExistence type="predicted"/>
<dbReference type="InterPro" id="IPR054816">
    <property type="entry name" value="Lipoprotein_mollicutes-type_CS"/>
</dbReference>
<sequence length="121" mass="13756">MKKLLNILSVVTLTGVGTSGVTACKDNVIDKKDKNNEENKNEEEKAVKNFNDISLAQDEIDEGFWQYIAHQVKDIFNYEENEYYDIARNYIQQTLNLNGIMDSLYAIGTQKVIEDLDSAGE</sequence>
<evidence type="ECO:0000313" key="1">
    <source>
        <dbReference type="EMBL" id="RUP77160.1"/>
    </source>
</evidence>
<dbReference type="AlphaFoldDB" id="A0A3S0TY72"/>
<dbReference type="Proteomes" id="UP000274545">
    <property type="component" value="Unassembled WGS sequence"/>
</dbReference>
<dbReference type="RefSeq" id="WP_127092856.1">
    <property type="nucleotide sequence ID" value="NZ_CP093047.1"/>
</dbReference>
<evidence type="ECO:0000313" key="2">
    <source>
        <dbReference type="Proteomes" id="UP000274545"/>
    </source>
</evidence>
<dbReference type="PROSITE" id="PS51257">
    <property type="entry name" value="PROKAR_LIPOPROTEIN"/>
    <property type="match status" value="1"/>
</dbReference>
<dbReference type="NCBIfam" id="NF038029">
    <property type="entry name" value="LP_plasma"/>
    <property type="match status" value="1"/>
</dbReference>
<gene>
    <name evidence="1" type="ORF">D6D54_04265</name>
</gene>
<protein>
    <recommendedName>
        <fullName evidence="3">Lipoprotein</fullName>
    </recommendedName>
</protein>
<organism evidence="1 2">
    <name type="scientific">Spiroplasma poulsonii</name>
    <dbReference type="NCBI Taxonomy" id="2138"/>
    <lineage>
        <taxon>Bacteria</taxon>
        <taxon>Bacillati</taxon>
        <taxon>Mycoplasmatota</taxon>
        <taxon>Mollicutes</taxon>
        <taxon>Entomoplasmatales</taxon>
        <taxon>Spiroplasmataceae</taxon>
        <taxon>Spiroplasma</taxon>
    </lineage>
</organism>
<accession>A0A3S0TY72</accession>
<dbReference type="EMBL" id="RAHC01000003">
    <property type="protein sequence ID" value="RUP77160.1"/>
    <property type="molecule type" value="Genomic_DNA"/>
</dbReference>